<name>A0ABC8QTN0_9AQUA</name>
<accession>A0ABC8QTN0</accession>
<proteinExistence type="predicted"/>
<reference evidence="2 3" key="1">
    <citation type="submission" date="2024-02" db="EMBL/GenBank/DDBJ databases">
        <authorList>
            <person name="Vignale AGUSTIN F."/>
            <person name="Sosa J E."/>
            <person name="Modenutti C."/>
        </authorList>
    </citation>
    <scope>NUCLEOTIDE SEQUENCE [LARGE SCALE GENOMIC DNA]</scope>
</reference>
<organism evidence="2 3">
    <name type="scientific">Ilex paraguariensis</name>
    <name type="common">yerba mate</name>
    <dbReference type="NCBI Taxonomy" id="185542"/>
    <lineage>
        <taxon>Eukaryota</taxon>
        <taxon>Viridiplantae</taxon>
        <taxon>Streptophyta</taxon>
        <taxon>Embryophyta</taxon>
        <taxon>Tracheophyta</taxon>
        <taxon>Spermatophyta</taxon>
        <taxon>Magnoliopsida</taxon>
        <taxon>eudicotyledons</taxon>
        <taxon>Gunneridae</taxon>
        <taxon>Pentapetalae</taxon>
        <taxon>asterids</taxon>
        <taxon>campanulids</taxon>
        <taxon>Aquifoliales</taxon>
        <taxon>Aquifoliaceae</taxon>
        <taxon>Ilex</taxon>
    </lineage>
</organism>
<keyword evidence="3" id="KW-1185">Reference proteome</keyword>
<keyword evidence="1" id="KW-1133">Transmembrane helix</keyword>
<keyword evidence="1" id="KW-0472">Membrane</keyword>
<evidence type="ECO:0000256" key="1">
    <source>
        <dbReference type="SAM" id="Phobius"/>
    </source>
</evidence>
<dbReference type="EMBL" id="CAUOFW020000725">
    <property type="protein sequence ID" value="CAK9135850.1"/>
    <property type="molecule type" value="Genomic_DNA"/>
</dbReference>
<comment type="caution">
    <text evidence="2">The sequence shown here is derived from an EMBL/GenBank/DDBJ whole genome shotgun (WGS) entry which is preliminary data.</text>
</comment>
<evidence type="ECO:0000313" key="3">
    <source>
        <dbReference type="Proteomes" id="UP001642360"/>
    </source>
</evidence>
<keyword evidence="1" id="KW-0812">Transmembrane</keyword>
<feature type="transmembrane region" description="Helical" evidence="1">
    <location>
        <begin position="140"/>
        <end position="160"/>
    </location>
</feature>
<dbReference type="AlphaFoldDB" id="A0ABC8QTN0"/>
<gene>
    <name evidence="2" type="ORF">ILEXP_LOCUS2810</name>
</gene>
<evidence type="ECO:0000313" key="2">
    <source>
        <dbReference type="EMBL" id="CAK9135850.1"/>
    </source>
</evidence>
<sequence>MESAAVLRSFHCSARTASNVWPVLQRPGMAPMSNASWPNSSESPIQGLTFGGKLVSLLAKRDPVLVSCVKTSETASTAKSNVYNCIIFLSILPGFLIPKFGNRNGPVSSDRQPEGSVEKSSARNGTFPNGFEVIYLYEAHFIWCIPSGLYMLFVDFASMVDPMQTLTMIPPLFIYASKFYSVLTVMKRYIWAE</sequence>
<dbReference type="Proteomes" id="UP001642360">
    <property type="component" value="Unassembled WGS sequence"/>
</dbReference>
<feature type="transmembrane region" description="Helical" evidence="1">
    <location>
        <begin position="172"/>
        <end position="191"/>
    </location>
</feature>
<protein>
    <submittedName>
        <fullName evidence="2">Uncharacterized protein</fullName>
    </submittedName>
</protein>